<gene>
    <name evidence="1" type="ORF">A6X21_09620</name>
</gene>
<dbReference type="AlphaFoldDB" id="A0A1C3E7G5"/>
<sequence>MEEIFGRSLNQTQGEPTSENVIYPIAFQSGKLQRSVISSIMEKFDMTPLVGVDHRHLARSMKGLMRLSSREQANSSPAIIRLNWHSDSGGKPESSPKGLFPLSNIGWQYVERLLNHIAALFRDP</sequence>
<evidence type="ECO:0000313" key="1">
    <source>
        <dbReference type="EMBL" id="ODA29182.1"/>
    </source>
</evidence>
<name>A0A1C3E7G5_9PLAN</name>
<dbReference type="EMBL" id="LYDR01000143">
    <property type="protein sequence ID" value="ODA29182.1"/>
    <property type="molecule type" value="Genomic_DNA"/>
</dbReference>
<reference evidence="1 2" key="1">
    <citation type="submission" date="2016-05" db="EMBL/GenBank/DDBJ databases">
        <title>Genomic and physiological characterization of Planctopirus sp. isolated from fresh water lake.</title>
        <authorList>
            <person name="Subhash Y."/>
            <person name="Ramana C."/>
        </authorList>
    </citation>
    <scope>NUCLEOTIDE SEQUENCE [LARGE SCALE GENOMIC DNA]</scope>
    <source>
        <strain evidence="1 2">JC280</strain>
    </source>
</reference>
<dbReference type="STRING" id="1841610.A6X21_09620"/>
<organism evidence="1 2">
    <name type="scientific">Planctopirus hydrillae</name>
    <dbReference type="NCBI Taxonomy" id="1841610"/>
    <lineage>
        <taxon>Bacteria</taxon>
        <taxon>Pseudomonadati</taxon>
        <taxon>Planctomycetota</taxon>
        <taxon>Planctomycetia</taxon>
        <taxon>Planctomycetales</taxon>
        <taxon>Planctomycetaceae</taxon>
        <taxon>Planctopirus</taxon>
    </lineage>
</organism>
<accession>A0A1C3E7G5</accession>
<dbReference type="Proteomes" id="UP000094828">
    <property type="component" value="Unassembled WGS sequence"/>
</dbReference>
<evidence type="ECO:0000313" key="2">
    <source>
        <dbReference type="Proteomes" id="UP000094828"/>
    </source>
</evidence>
<protein>
    <submittedName>
        <fullName evidence="1">Uncharacterized protein</fullName>
    </submittedName>
</protein>
<proteinExistence type="predicted"/>
<keyword evidence="2" id="KW-1185">Reference proteome</keyword>
<comment type="caution">
    <text evidence="1">The sequence shown here is derived from an EMBL/GenBank/DDBJ whole genome shotgun (WGS) entry which is preliminary data.</text>
</comment>